<protein>
    <submittedName>
        <fullName evidence="4">Putative phosphate ABC transporter, periplasmic phosphate-binding protein</fullName>
    </submittedName>
</protein>
<dbReference type="EMBL" id="BNJK01000001">
    <property type="protein sequence ID" value="GHO94003.1"/>
    <property type="molecule type" value="Genomic_DNA"/>
</dbReference>
<dbReference type="InterPro" id="IPR050811">
    <property type="entry name" value="Phosphate_ABC_transporter"/>
</dbReference>
<evidence type="ECO:0000256" key="1">
    <source>
        <dbReference type="ARBA" id="ARBA00022729"/>
    </source>
</evidence>
<evidence type="ECO:0000256" key="2">
    <source>
        <dbReference type="SAM" id="Phobius"/>
    </source>
</evidence>
<accession>A0A8J3IKA8</accession>
<dbReference type="Gene3D" id="3.40.190.10">
    <property type="entry name" value="Periplasmic binding protein-like II"/>
    <property type="match status" value="2"/>
</dbReference>
<keyword evidence="5" id="KW-1185">Reference proteome</keyword>
<organism evidence="4 5">
    <name type="scientific">Reticulibacter mediterranei</name>
    <dbReference type="NCBI Taxonomy" id="2778369"/>
    <lineage>
        <taxon>Bacteria</taxon>
        <taxon>Bacillati</taxon>
        <taxon>Chloroflexota</taxon>
        <taxon>Ktedonobacteria</taxon>
        <taxon>Ktedonobacterales</taxon>
        <taxon>Reticulibacteraceae</taxon>
        <taxon>Reticulibacter</taxon>
    </lineage>
</organism>
<reference evidence="4" key="1">
    <citation type="submission" date="2020-10" db="EMBL/GenBank/DDBJ databases">
        <title>Taxonomic study of unclassified bacteria belonging to the class Ktedonobacteria.</title>
        <authorList>
            <person name="Yabe S."/>
            <person name="Wang C.M."/>
            <person name="Zheng Y."/>
            <person name="Sakai Y."/>
            <person name="Cavaletti L."/>
            <person name="Monciardini P."/>
            <person name="Donadio S."/>
        </authorList>
    </citation>
    <scope>NUCLEOTIDE SEQUENCE</scope>
    <source>
        <strain evidence="4">ID150040</strain>
    </source>
</reference>
<evidence type="ECO:0000313" key="4">
    <source>
        <dbReference type="EMBL" id="GHO94003.1"/>
    </source>
</evidence>
<keyword evidence="2" id="KW-1133">Transmembrane helix</keyword>
<dbReference type="PANTHER" id="PTHR30570:SF4">
    <property type="entry name" value="PHOSPHATE-BINDING PROTEIN PSTS 1"/>
    <property type="match status" value="1"/>
</dbReference>
<feature type="transmembrane region" description="Helical" evidence="2">
    <location>
        <begin position="6"/>
        <end position="28"/>
    </location>
</feature>
<sequence>MSTWFIITGTILLIVLTVAASFTAARYAFKFTRPKRKVPLIILSSGIIPITLIIIIASALWPRACTSWPLSGEYHCEQGAIKVGGSTALQPLLLTMEDHYIHNPKGECTEASITVLNEKSDPAVSGSRDGIDLLMNNSIQIASSDIFMEDFVGHARAQDYRNYEVAAVIYVVIVSKKGVAATDMPGNLSTGDLQKIFGRGGKRATTWGEVGGPATIPIVPFIRDANSGTQRTFQAFVLNGETSVPQAETRNSPDEMLSAIRDTIGGIGYVSLYDWMHTDQQGLQAVRINGLSAEEENIVTNTYPFWNIEHLYLTNNNADKLSQAFINYIGAPEEQATLRNYNYVPITALPTNVLDTRCQHQ</sequence>
<keyword evidence="2" id="KW-0472">Membrane</keyword>
<evidence type="ECO:0000313" key="5">
    <source>
        <dbReference type="Proteomes" id="UP000597444"/>
    </source>
</evidence>
<keyword evidence="1" id="KW-0732">Signal</keyword>
<dbReference type="RefSeq" id="WP_220204765.1">
    <property type="nucleotide sequence ID" value="NZ_BNJK01000001.1"/>
</dbReference>
<proteinExistence type="predicted"/>
<dbReference type="SUPFAM" id="SSF53850">
    <property type="entry name" value="Periplasmic binding protein-like II"/>
    <property type="match status" value="1"/>
</dbReference>
<comment type="caution">
    <text evidence="4">The sequence shown here is derived from an EMBL/GenBank/DDBJ whole genome shotgun (WGS) entry which is preliminary data.</text>
</comment>
<feature type="transmembrane region" description="Helical" evidence="2">
    <location>
        <begin position="40"/>
        <end position="61"/>
    </location>
</feature>
<dbReference type="Proteomes" id="UP000597444">
    <property type="component" value="Unassembled WGS sequence"/>
</dbReference>
<dbReference type="InterPro" id="IPR024370">
    <property type="entry name" value="PBP_domain"/>
</dbReference>
<dbReference type="PANTHER" id="PTHR30570">
    <property type="entry name" value="PERIPLASMIC PHOSPHATE BINDING COMPONENT OF PHOSPHATE ABC TRANSPORTER"/>
    <property type="match status" value="1"/>
</dbReference>
<dbReference type="Pfam" id="PF12849">
    <property type="entry name" value="PBP_like_2"/>
    <property type="match status" value="1"/>
</dbReference>
<feature type="domain" description="PBP" evidence="3">
    <location>
        <begin position="77"/>
        <end position="329"/>
    </location>
</feature>
<dbReference type="AlphaFoldDB" id="A0A8J3IKA8"/>
<evidence type="ECO:0000259" key="3">
    <source>
        <dbReference type="Pfam" id="PF12849"/>
    </source>
</evidence>
<name>A0A8J3IKA8_9CHLR</name>
<gene>
    <name evidence="4" type="primary">pstS</name>
    <name evidence="4" type="ORF">KSF_040510</name>
</gene>
<keyword evidence="2" id="KW-0812">Transmembrane</keyword>